<feature type="transmembrane region" description="Helical" evidence="1">
    <location>
        <begin position="162"/>
        <end position="181"/>
    </location>
</feature>
<accession>A0A7Z0S0D4</accession>
<feature type="domain" description="SGNH" evidence="3">
    <location>
        <begin position="395"/>
        <end position="630"/>
    </location>
</feature>
<dbReference type="GO" id="GO:0016747">
    <property type="term" value="F:acyltransferase activity, transferring groups other than amino-acyl groups"/>
    <property type="evidence" value="ECO:0007669"/>
    <property type="project" value="InterPro"/>
</dbReference>
<dbReference type="EMBL" id="JACCDE010000047">
    <property type="protein sequence ID" value="NYS80264.1"/>
    <property type="molecule type" value="Genomic_DNA"/>
</dbReference>
<keyword evidence="5" id="KW-1185">Reference proteome</keyword>
<dbReference type="GO" id="GO:0009103">
    <property type="term" value="P:lipopolysaccharide biosynthetic process"/>
    <property type="evidence" value="ECO:0007669"/>
    <property type="project" value="TreeGrafter"/>
</dbReference>
<feature type="transmembrane region" description="Helical" evidence="1">
    <location>
        <begin position="187"/>
        <end position="211"/>
    </location>
</feature>
<feature type="transmembrane region" description="Helical" evidence="1">
    <location>
        <begin position="218"/>
        <end position="235"/>
    </location>
</feature>
<dbReference type="InterPro" id="IPR050879">
    <property type="entry name" value="Acyltransferase_3"/>
</dbReference>
<dbReference type="Pfam" id="PF01757">
    <property type="entry name" value="Acyl_transf_3"/>
    <property type="match status" value="1"/>
</dbReference>
<feature type="transmembrane region" description="Helical" evidence="1">
    <location>
        <begin position="72"/>
        <end position="91"/>
    </location>
</feature>
<feature type="transmembrane region" description="Helical" evidence="1">
    <location>
        <begin position="265"/>
        <end position="286"/>
    </location>
</feature>
<name>A0A7Z0S0D4_9GAMM</name>
<feature type="transmembrane region" description="Helical" evidence="1">
    <location>
        <begin position="35"/>
        <end position="51"/>
    </location>
</feature>
<protein>
    <submittedName>
        <fullName evidence="4">Acyltransferase</fullName>
    </submittedName>
</protein>
<evidence type="ECO:0000313" key="4">
    <source>
        <dbReference type="EMBL" id="NYS80264.1"/>
    </source>
</evidence>
<dbReference type="InterPro" id="IPR043968">
    <property type="entry name" value="SGNH"/>
</dbReference>
<dbReference type="PANTHER" id="PTHR23028:SF53">
    <property type="entry name" value="ACYL_TRANSF_3 DOMAIN-CONTAINING PROTEIN"/>
    <property type="match status" value="1"/>
</dbReference>
<dbReference type="RefSeq" id="WP_179917286.1">
    <property type="nucleotide sequence ID" value="NZ_JACCDE010000047.1"/>
</dbReference>
<gene>
    <name evidence="4" type="ORF">HZS80_21620</name>
</gene>
<sequence length="641" mass="72715">MEYRKEIDGLRAFAVLPVILFHAGFSWFAGGYIGVDVFFVISGYLITLIIIKDLEAGCFSIGKFYERRARRILPSLFFVMLCCIPFAYAWMMPPQFKDFSQAFVAVSFFASNVLFWSKEDYFAPSAEENPLLHTWSLAVEEQFYIFFPILLLVLWRFGKQPVFYVVLGFSCISLLLSEWGWRNYSSANFYLLPTRAWELGVGAMCAFYSYARVIKPSQGGSALGLALILYSVFVFDESYPFPSFYTLIPVLGTAFIILFCAKGTFVYRILSLKYVVWAGLLSYSTYLWHQPLMAFARIKILPHPHWITMLILCFSSIVLAYFSWRYIERPFRRKEGSWVDTRVKVFSTAAVASLAIFSFGFYGHVSNGIPERFRLSERQSSYISTAKASPMRNKCHASPRNVIEVEDTCIYNSGNATVAVLGDSHVVELAYSLGEQVKKAGVGVAHFSYSGCEPSYSKNDGSPCTEWTKKTANYIIKSNDYTHVIVSYRMALGIWGSARGVYPSFPMARDSEQVSSVIDSLHDMLSDIASSGKKVIFVDQSPELPRSIQQLVYLGRLQNGNVLGLSRDWWDEFNRFFENSKAIPELVHQVNVANVFCGNDVCYGGKDGVSFYFDDNHLSVEGARRVADHIISETELIDRER</sequence>
<feature type="domain" description="Acyltransferase 3" evidence="2">
    <location>
        <begin position="5"/>
        <end position="323"/>
    </location>
</feature>
<dbReference type="Pfam" id="PF19040">
    <property type="entry name" value="SGNH"/>
    <property type="match status" value="1"/>
</dbReference>
<keyword evidence="4" id="KW-0808">Transferase</keyword>
<evidence type="ECO:0000256" key="1">
    <source>
        <dbReference type="SAM" id="Phobius"/>
    </source>
</evidence>
<keyword evidence="1" id="KW-1133">Transmembrane helix</keyword>
<evidence type="ECO:0000259" key="3">
    <source>
        <dbReference type="Pfam" id="PF19040"/>
    </source>
</evidence>
<feature type="transmembrane region" description="Helical" evidence="1">
    <location>
        <begin position="135"/>
        <end position="155"/>
    </location>
</feature>
<evidence type="ECO:0000313" key="5">
    <source>
        <dbReference type="Proteomes" id="UP000526892"/>
    </source>
</evidence>
<dbReference type="AlphaFoldDB" id="A0A7Z0S0D4"/>
<feature type="transmembrane region" description="Helical" evidence="1">
    <location>
        <begin position="241"/>
        <end position="260"/>
    </location>
</feature>
<comment type="caution">
    <text evidence="4">The sequence shown here is derived from an EMBL/GenBank/DDBJ whole genome shotgun (WGS) entry which is preliminary data.</text>
</comment>
<feature type="transmembrane region" description="Helical" evidence="1">
    <location>
        <begin position="12"/>
        <end position="29"/>
    </location>
</feature>
<keyword evidence="1" id="KW-0812">Transmembrane</keyword>
<proteinExistence type="predicted"/>
<keyword evidence="1" id="KW-0472">Membrane</keyword>
<dbReference type="GO" id="GO:0016020">
    <property type="term" value="C:membrane"/>
    <property type="evidence" value="ECO:0007669"/>
    <property type="project" value="TreeGrafter"/>
</dbReference>
<reference evidence="4 5" key="1">
    <citation type="journal article" date="2003" name="Extremophiles">
        <title>Halomonas glaciei sp. nov. isolated from fast ice of Adelie Land, Antarctica.</title>
        <authorList>
            <person name="Reddy G.S."/>
            <person name="Raghavan P.U."/>
            <person name="Sarita N.B."/>
            <person name="Prakash J.S."/>
            <person name="Nagesh N."/>
            <person name="Delille D."/>
            <person name="Shivaji S."/>
        </authorList>
    </citation>
    <scope>NUCLEOTIDE SEQUENCE [LARGE SCALE GENOMIC DNA]</scope>
    <source>
        <strain evidence="4 5">DD39</strain>
    </source>
</reference>
<dbReference type="InterPro" id="IPR002656">
    <property type="entry name" value="Acyl_transf_3_dom"/>
</dbReference>
<dbReference type="Proteomes" id="UP000526892">
    <property type="component" value="Unassembled WGS sequence"/>
</dbReference>
<organism evidence="4 5">
    <name type="scientific">Vreelandella glaciei</name>
    <dbReference type="NCBI Taxonomy" id="186761"/>
    <lineage>
        <taxon>Bacteria</taxon>
        <taxon>Pseudomonadati</taxon>
        <taxon>Pseudomonadota</taxon>
        <taxon>Gammaproteobacteria</taxon>
        <taxon>Oceanospirillales</taxon>
        <taxon>Halomonadaceae</taxon>
        <taxon>Vreelandella</taxon>
    </lineage>
</organism>
<evidence type="ECO:0000259" key="2">
    <source>
        <dbReference type="Pfam" id="PF01757"/>
    </source>
</evidence>
<dbReference type="PANTHER" id="PTHR23028">
    <property type="entry name" value="ACETYLTRANSFERASE"/>
    <property type="match status" value="1"/>
</dbReference>
<feature type="transmembrane region" description="Helical" evidence="1">
    <location>
        <begin position="345"/>
        <end position="365"/>
    </location>
</feature>
<keyword evidence="4" id="KW-0012">Acyltransferase</keyword>
<feature type="transmembrane region" description="Helical" evidence="1">
    <location>
        <begin position="306"/>
        <end position="324"/>
    </location>
</feature>